<protein>
    <submittedName>
        <fullName evidence="1">Biotin synthase</fullName>
    </submittedName>
</protein>
<organism evidence="1 2">
    <name type="scientific">Allofrancisella frigidaquae</name>
    <dbReference type="NCBI Taxonomy" id="1085644"/>
    <lineage>
        <taxon>Bacteria</taxon>
        <taxon>Pseudomonadati</taxon>
        <taxon>Pseudomonadota</taxon>
        <taxon>Gammaproteobacteria</taxon>
        <taxon>Thiotrichales</taxon>
        <taxon>Francisellaceae</taxon>
        <taxon>Allofrancisella</taxon>
    </lineage>
</organism>
<accession>A0A6M3HV46</accession>
<name>A0A6M3HV46_9GAMM</name>
<gene>
    <name evidence="1" type="ORF">E3E15_06165</name>
</gene>
<dbReference type="KEGG" id="afri:E3E15_06165"/>
<dbReference type="Gene3D" id="3.40.50.150">
    <property type="entry name" value="Vaccinia Virus protein VP39"/>
    <property type="match status" value="1"/>
</dbReference>
<dbReference type="InterPro" id="IPR029063">
    <property type="entry name" value="SAM-dependent_MTases_sf"/>
</dbReference>
<keyword evidence="2" id="KW-1185">Reference proteome</keyword>
<dbReference type="RefSeq" id="WP_172106999.1">
    <property type="nucleotide sequence ID" value="NZ_CP038017.1"/>
</dbReference>
<evidence type="ECO:0000313" key="2">
    <source>
        <dbReference type="Proteomes" id="UP000503320"/>
    </source>
</evidence>
<sequence>MFNYNLFLKLQSSKPATKVHQESFIKNEIAQRLLSRLEFIKLKPNNILVDGYSDEQYQNILSLRFPTSKIHKQPGHHIRFDLIVSNSTIHLTDNIANKLEYYYESLNDDGILLFSTFGDRTFSSFNKTFAEIDNLKHTNTMIDALTWGNTLQASKYKTPAIESDLITFTYKSTETLFNDIRSLNEPLSDTKMRTTFTGKKRWQKFINKLSKNLQLEIEALYGYAVRKANDNNVTPRPTSNRISLDDLKKQIIEFKNTTSNT</sequence>
<evidence type="ECO:0000313" key="1">
    <source>
        <dbReference type="EMBL" id="QIV94950.1"/>
    </source>
</evidence>
<dbReference type="EMBL" id="CP038017">
    <property type="protein sequence ID" value="QIV94950.1"/>
    <property type="molecule type" value="Genomic_DNA"/>
</dbReference>
<reference evidence="1 2" key="1">
    <citation type="submission" date="2019-03" db="EMBL/GenBank/DDBJ databases">
        <title>Complete Genome Sequence of Allofrancisella frigidaquae Strain SYSU 10HL1970 Isolated from Water-Cooling Systems in China.</title>
        <authorList>
            <person name="Ohrman C."/>
            <person name="Uneklint I."/>
            <person name="Sjodin A."/>
        </authorList>
    </citation>
    <scope>NUCLEOTIDE SEQUENCE [LARGE SCALE GENOMIC DNA]</scope>
    <source>
        <strain evidence="1 2">SYSU 10HL1970</strain>
    </source>
</reference>
<proteinExistence type="predicted"/>
<dbReference type="SUPFAM" id="SSF53335">
    <property type="entry name" value="S-adenosyl-L-methionine-dependent methyltransferases"/>
    <property type="match status" value="1"/>
</dbReference>
<dbReference type="Proteomes" id="UP000503320">
    <property type="component" value="Chromosome"/>
</dbReference>
<dbReference type="AlphaFoldDB" id="A0A6M3HV46"/>